<dbReference type="GO" id="GO:0036376">
    <property type="term" value="P:sodium ion export across plasma membrane"/>
    <property type="evidence" value="ECO:0007669"/>
    <property type="project" value="TreeGrafter"/>
</dbReference>
<comment type="subcellular location">
    <subcellularLocation>
        <location evidence="1">Membrane</location>
        <topology evidence="1">Single-pass type II membrane protein</topology>
    </subcellularLocation>
</comment>
<dbReference type="AlphaFoldDB" id="A0AAW2HKG0"/>
<dbReference type="Pfam" id="PF00287">
    <property type="entry name" value="Na_K-ATPase"/>
    <property type="match status" value="2"/>
</dbReference>
<dbReference type="PANTHER" id="PTHR11523">
    <property type="entry name" value="SODIUM/POTASSIUM-DEPENDENT ATPASE BETA SUBUNIT"/>
    <property type="match status" value="1"/>
</dbReference>
<dbReference type="InterPro" id="IPR000402">
    <property type="entry name" value="Na/K_ATPase_sub_beta"/>
</dbReference>
<keyword evidence="3 7" id="KW-0812">Transmembrane</keyword>
<dbReference type="PANTHER" id="PTHR11523:SF28">
    <property type="entry name" value="NA_K-ATPASE BETA SUBUNIT ISOFORM 4-RELATED"/>
    <property type="match status" value="1"/>
</dbReference>
<reference evidence="8" key="1">
    <citation type="journal article" date="2024" name="Gigascience">
        <title>Chromosome-level genome of the poultry shaft louse Menopon gallinae provides insight into the host-switching and adaptive evolution of parasitic lice.</title>
        <authorList>
            <person name="Xu Y."/>
            <person name="Ma L."/>
            <person name="Liu S."/>
            <person name="Liang Y."/>
            <person name="Liu Q."/>
            <person name="He Z."/>
            <person name="Tian L."/>
            <person name="Duan Y."/>
            <person name="Cai W."/>
            <person name="Li H."/>
            <person name="Song F."/>
        </authorList>
    </citation>
    <scope>NUCLEOTIDE SEQUENCE</scope>
    <source>
        <strain evidence="8">Cailab_2023a</strain>
    </source>
</reference>
<protein>
    <submittedName>
        <fullName evidence="8">Uncharacterized protein</fullName>
    </submittedName>
</protein>
<evidence type="ECO:0000256" key="5">
    <source>
        <dbReference type="ARBA" id="ARBA00022989"/>
    </source>
</evidence>
<evidence type="ECO:0000256" key="2">
    <source>
        <dbReference type="ARBA" id="ARBA00005876"/>
    </source>
</evidence>
<sequence>MATSIRPVIHHPRKHDSAFHTDVLSYSRPPPKTRSEMIKEFIWNKKKHTFCSRTRINWVSIAIYYAIFLTVLITTLHGFLLIWKGIIDLISPDGPRLGYEDSSPLASNPQLNFLPLDLPNLPLVRVDSARSIKVIESFLTPYRLCMGEGCIDVREWLDECGNAPFGYDKLLPCVYVKMNRRVGWVPDPFVSVDKLPMDVRKELEPEFEKNSSQPQVWVACQGADPINRDHIYTDHLKFFKHGFEVSNFPFTKQKMFFLEPFIAIQINTTGLKRVLHRVSCSAYAKNLDPLKTKSDFMLYVQ</sequence>
<dbReference type="GO" id="GO:0005890">
    <property type="term" value="C:sodium:potassium-exchanging ATPase complex"/>
    <property type="evidence" value="ECO:0007669"/>
    <property type="project" value="InterPro"/>
</dbReference>
<evidence type="ECO:0000256" key="7">
    <source>
        <dbReference type="SAM" id="Phobius"/>
    </source>
</evidence>
<keyword evidence="4" id="KW-0735">Signal-anchor</keyword>
<gene>
    <name evidence="8" type="ORF">PYX00_007785</name>
</gene>
<organism evidence="8">
    <name type="scientific">Menopon gallinae</name>
    <name type="common">poultry shaft louse</name>
    <dbReference type="NCBI Taxonomy" id="328185"/>
    <lineage>
        <taxon>Eukaryota</taxon>
        <taxon>Metazoa</taxon>
        <taxon>Ecdysozoa</taxon>
        <taxon>Arthropoda</taxon>
        <taxon>Hexapoda</taxon>
        <taxon>Insecta</taxon>
        <taxon>Pterygota</taxon>
        <taxon>Neoptera</taxon>
        <taxon>Paraneoptera</taxon>
        <taxon>Psocodea</taxon>
        <taxon>Troctomorpha</taxon>
        <taxon>Phthiraptera</taxon>
        <taxon>Amblycera</taxon>
        <taxon>Menoponidae</taxon>
        <taxon>Menopon</taxon>
    </lineage>
</organism>
<dbReference type="GO" id="GO:0001671">
    <property type="term" value="F:ATPase activator activity"/>
    <property type="evidence" value="ECO:0007669"/>
    <property type="project" value="TreeGrafter"/>
</dbReference>
<dbReference type="Gene3D" id="2.60.40.1660">
    <property type="entry name" value="Na, k-atpase alpha subunit"/>
    <property type="match status" value="1"/>
</dbReference>
<feature type="transmembrane region" description="Helical" evidence="7">
    <location>
        <begin position="62"/>
        <end position="83"/>
    </location>
</feature>
<dbReference type="GO" id="GO:0006883">
    <property type="term" value="P:intracellular sodium ion homeostasis"/>
    <property type="evidence" value="ECO:0007669"/>
    <property type="project" value="TreeGrafter"/>
</dbReference>
<dbReference type="EMBL" id="JARGDH010000004">
    <property type="protein sequence ID" value="KAL0270338.1"/>
    <property type="molecule type" value="Genomic_DNA"/>
</dbReference>
<accession>A0AAW2HKG0</accession>
<evidence type="ECO:0000256" key="4">
    <source>
        <dbReference type="ARBA" id="ARBA00022968"/>
    </source>
</evidence>
<dbReference type="InterPro" id="IPR038702">
    <property type="entry name" value="Na/K_ATPase_sub_beta_sf"/>
</dbReference>
<name>A0AAW2HKG0_9NEOP</name>
<comment type="similarity">
    <text evidence="2">Belongs to the X(+)/potassium ATPases subunit beta family.</text>
</comment>
<keyword evidence="6 7" id="KW-0472">Membrane</keyword>
<evidence type="ECO:0000313" key="8">
    <source>
        <dbReference type="EMBL" id="KAL0270338.1"/>
    </source>
</evidence>
<dbReference type="GO" id="GO:1990573">
    <property type="term" value="P:potassium ion import across plasma membrane"/>
    <property type="evidence" value="ECO:0007669"/>
    <property type="project" value="TreeGrafter"/>
</dbReference>
<evidence type="ECO:0000256" key="6">
    <source>
        <dbReference type="ARBA" id="ARBA00023136"/>
    </source>
</evidence>
<dbReference type="GO" id="GO:0030007">
    <property type="term" value="P:intracellular potassium ion homeostasis"/>
    <property type="evidence" value="ECO:0007669"/>
    <property type="project" value="TreeGrafter"/>
</dbReference>
<evidence type="ECO:0000256" key="1">
    <source>
        <dbReference type="ARBA" id="ARBA00004606"/>
    </source>
</evidence>
<evidence type="ECO:0000256" key="3">
    <source>
        <dbReference type="ARBA" id="ARBA00022692"/>
    </source>
</evidence>
<comment type="caution">
    <text evidence="8">The sequence shown here is derived from an EMBL/GenBank/DDBJ whole genome shotgun (WGS) entry which is preliminary data.</text>
</comment>
<keyword evidence="5 7" id="KW-1133">Transmembrane helix</keyword>
<proteinExistence type="inferred from homology"/>